<proteinExistence type="predicted"/>
<keyword evidence="1" id="KW-0812">Transmembrane</keyword>
<evidence type="ECO:0000256" key="1">
    <source>
        <dbReference type="SAM" id="Phobius"/>
    </source>
</evidence>
<accession>A0A2X5PQP5</accession>
<evidence type="ECO:0000313" key="3">
    <source>
        <dbReference type="Proteomes" id="UP000248758"/>
    </source>
</evidence>
<dbReference type="GO" id="GO:0004673">
    <property type="term" value="F:protein histidine kinase activity"/>
    <property type="evidence" value="ECO:0007669"/>
    <property type="project" value="UniProtKB-EC"/>
</dbReference>
<reference evidence="2 3" key="1">
    <citation type="submission" date="2018-06" db="EMBL/GenBank/DDBJ databases">
        <authorList>
            <consortium name="Pathogen Informatics"/>
            <person name="Doyle S."/>
        </authorList>
    </citation>
    <scope>NUCLEOTIDE SEQUENCE [LARGE SCALE GENOMIC DNA]</scope>
    <source>
        <strain evidence="2 3">NCTC11468</strain>
    </source>
</reference>
<keyword evidence="1" id="KW-0472">Membrane</keyword>
<dbReference type="EMBL" id="LS483499">
    <property type="protein sequence ID" value="SQK75620.1"/>
    <property type="molecule type" value="Genomic_DNA"/>
</dbReference>
<dbReference type="AlphaFoldDB" id="A0A2X5PQP5"/>
<protein>
    <submittedName>
        <fullName evidence="2">Sensor kinase protein RcsC</fullName>
        <ecNumber evidence="2">2.7.13.3</ecNumber>
    </submittedName>
</protein>
<dbReference type="EC" id="2.7.13.3" evidence="2"/>
<dbReference type="Proteomes" id="UP000248758">
    <property type="component" value="Chromosome 1"/>
</dbReference>
<gene>
    <name evidence="2" type="primary">rcsC_2</name>
    <name evidence="2" type="ORF">NCTC11468_02485</name>
</gene>
<organism evidence="2 3">
    <name type="scientific">Tatumella ptyseos</name>
    <dbReference type="NCBI Taxonomy" id="82987"/>
    <lineage>
        <taxon>Bacteria</taxon>
        <taxon>Pseudomonadati</taxon>
        <taxon>Pseudomonadota</taxon>
        <taxon>Gammaproteobacteria</taxon>
        <taxon>Enterobacterales</taxon>
        <taxon>Erwiniaceae</taxon>
        <taxon>Tatumella</taxon>
    </lineage>
</organism>
<keyword evidence="2" id="KW-0808">Transferase</keyword>
<sequence length="142" mass="16217">MKYLVSFRTTLRVSRYLFRILALLLWLLGGLLSAFYLLNVLHEKESDIREQLSGNFSQAAWYVAHTNEAMRELKYITEGQLNNTPDGNTFILSSGNKDFSPRYSPLFSDDDCNTTNATWRTTLSTLGGSYITGKASMFLHMR</sequence>
<dbReference type="KEGG" id="tpty:NCTC11468_02485"/>
<keyword evidence="2" id="KW-0418">Kinase</keyword>
<feature type="transmembrane region" description="Helical" evidence="1">
    <location>
        <begin position="20"/>
        <end position="41"/>
    </location>
</feature>
<keyword evidence="1" id="KW-1133">Transmembrane helix</keyword>
<name>A0A2X5PQP5_9GAMM</name>
<evidence type="ECO:0000313" key="2">
    <source>
        <dbReference type="EMBL" id="SQK75620.1"/>
    </source>
</evidence>